<proteinExistence type="predicted"/>
<keyword evidence="5" id="KW-0804">Transcription</keyword>
<dbReference type="Gene3D" id="2.60.120.10">
    <property type="entry name" value="Jelly Rolls"/>
    <property type="match status" value="1"/>
</dbReference>
<dbReference type="SUPFAM" id="SSF46689">
    <property type="entry name" value="Homeodomain-like"/>
    <property type="match status" value="1"/>
</dbReference>
<reference evidence="8" key="2">
    <citation type="submission" date="2015-08" db="EMBL/GenBank/DDBJ databases">
        <title>Complete DNA Sequence of Pseudomonas syringae pv. actinidiae, the Causal Agent of Kiwifruit Canker Disease.</title>
        <authorList>
            <person name="Rikkerink E.H.A."/>
            <person name="Fineran P.C."/>
        </authorList>
    </citation>
    <scope>NUCLEOTIDE SEQUENCE</scope>
    <source>
        <strain evidence="8">SkMP5</strain>
    </source>
</reference>
<dbReference type="CDD" id="cd06124">
    <property type="entry name" value="cupin_NimR-like_N"/>
    <property type="match status" value="1"/>
</dbReference>
<feature type="domain" description="HTH araC/xylS-type" evidence="6">
    <location>
        <begin position="157"/>
        <end position="257"/>
    </location>
</feature>
<dbReference type="HOGENOM" id="CLU_000445_87_4_6"/>
<dbReference type="GO" id="GO:0003700">
    <property type="term" value="F:DNA-binding transcription factor activity"/>
    <property type="evidence" value="ECO:0007669"/>
    <property type="project" value="InterPro"/>
</dbReference>
<name>A0A0K8QR22_9GAMM</name>
<evidence type="ECO:0000256" key="2">
    <source>
        <dbReference type="ARBA" id="ARBA00023015"/>
    </source>
</evidence>
<keyword evidence="2" id="KW-0805">Transcription regulation</keyword>
<keyword evidence="3" id="KW-0238">DNA-binding</keyword>
<dbReference type="InterPro" id="IPR018060">
    <property type="entry name" value="HTH_AraC"/>
</dbReference>
<dbReference type="InterPro" id="IPR014710">
    <property type="entry name" value="RmlC-like_jellyroll"/>
</dbReference>
<dbReference type="PANTHER" id="PTHR11019">
    <property type="entry name" value="HTH-TYPE TRANSCRIPTIONAL REGULATOR NIMR"/>
    <property type="match status" value="1"/>
</dbReference>
<dbReference type="STRING" id="1475481.GCA_000953855_02743"/>
<dbReference type="GO" id="GO:0043565">
    <property type="term" value="F:sequence-specific DNA binding"/>
    <property type="evidence" value="ECO:0007669"/>
    <property type="project" value="InterPro"/>
</dbReference>
<gene>
    <name evidence="7" type="ORF">MBSD_0323</name>
    <name evidence="8" type="ORF">MBSD_n2696</name>
</gene>
<evidence type="ECO:0000256" key="4">
    <source>
        <dbReference type="ARBA" id="ARBA00023159"/>
    </source>
</evidence>
<evidence type="ECO:0000256" key="5">
    <source>
        <dbReference type="ARBA" id="ARBA00023163"/>
    </source>
</evidence>
<dbReference type="EMBL" id="DF952378">
    <property type="protein sequence ID" value="GAN43811.1"/>
    <property type="molecule type" value="Genomic_DNA"/>
</dbReference>
<keyword evidence="1" id="KW-0678">Repressor</keyword>
<organism evidence="8">
    <name type="scientific">Mizugakiibacter sediminis</name>
    <dbReference type="NCBI Taxonomy" id="1475481"/>
    <lineage>
        <taxon>Bacteria</taxon>
        <taxon>Pseudomonadati</taxon>
        <taxon>Pseudomonadota</taxon>
        <taxon>Gammaproteobacteria</taxon>
        <taxon>Lysobacterales</taxon>
        <taxon>Rhodanobacteraceae</taxon>
        <taxon>Mizugakiibacter</taxon>
    </lineage>
</organism>
<protein>
    <submittedName>
        <fullName evidence="7">AraC family transcriptional regulator</fullName>
    </submittedName>
</protein>
<dbReference type="FunFam" id="1.10.10.60:FF:000132">
    <property type="entry name" value="AraC family transcriptional regulator"/>
    <property type="match status" value="1"/>
</dbReference>
<dbReference type="Proteomes" id="UP000253740">
    <property type="component" value="Unassembled WGS sequence"/>
</dbReference>
<dbReference type="AlphaFoldDB" id="A0A0K8QR22"/>
<dbReference type="InterPro" id="IPR020449">
    <property type="entry name" value="Tscrpt_reg_AraC-type_HTH"/>
</dbReference>
<dbReference type="SMART" id="SM00342">
    <property type="entry name" value="HTH_ARAC"/>
    <property type="match status" value="1"/>
</dbReference>
<keyword evidence="9" id="KW-1185">Reference proteome</keyword>
<evidence type="ECO:0000259" key="6">
    <source>
        <dbReference type="PROSITE" id="PS01124"/>
    </source>
</evidence>
<dbReference type="Gene3D" id="1.10.10.60">
    <property type="entry name" value="Homeodomain-like"/>
    <property type="match status" value="2"/>
</dbReference>
<dbReference type="Pfam" id="PF12833">
    <property type="entry name" value="HTH_18"/>
    <property type="match status" value="1"/>
</dbReference>
<dbReference type="Pfam" id="PF02311">
    <property type="entry name" value="AraC_binding"/>
    <property type="match status" value="1"/>
</dbReference>
<dbReference type="OrthoDB" id="9804543at2"/>
<dbReference type="PANTHER" id="PTHR11019:SF159">
    <property type="entry name" value="TRANSCRIPTIONAL REGULATOR-RELATED"/>
    <property type="match status" value="1"/>
</dbReference>
<dbReference type="InterPro" id="IPR003313">
    <property type="entry name" value="AraC-bd"/>
</dbReference>
<dbReference type="RefSeq" id="WP_062537922.1">
    <property type="nucleotide sequence ID" value="NZ_DF970270.1"/>
</dbReference>
<evidence type="ECO:0000256" key="3">
    <source>
        <dbReference type="ARBA" id="ARBA00023125"/>
    </source>
</evidence>
<evidence type="ECO:0000256" key="1">
    <source>
        <dbReference type="ARBA" id="ARBA00022491"/>
    </source>
</evidence>
<dbReference type="InterPro" id="IPR011051">
    <property type="entry name" value="RmlC_Cupin_sf"/>
</dbReference>
<dbReference type="InterPro" id="IPR009057">
    <property type="entry name" value="Homeodomain-like_sf"/>
</dbReference>
<dbReference type="PROSITE" id="PS01124">
    <property type="entry name" value="HTH_ARAC_FAMILY_2"/>
    <property type="match status" value="1"/>
</dbReference>
<evidence type="ECO:0000313" key="8">
    <source>
        <dbReference type="EMBL" id="GAP67374.1"/>
    </source>
</evidence>
<evidence type="ECO:0000313" key="9">
    <source>
        <dbReference type="Proteomes" id="UP000253740"/>
    </source>
</evidence>
<sequence>MRNTRVDAYEDTPRDVVAVGNEYAPHQRLPAHRHCRGQLLYAATGVLTVTTPQGSWVVPPERAIWIPPGVDHEVRMGGRVSTRSAYVRAASAAAAGLPEHCRVIAVSPLLRELLIAAVDLPAHYDLDGRDGRIMALILDEIRTLPMLPLNTPLARTPRLARLCRALLEAPTLALPVDAAAAKAGMSRRHFTRRFRAETGMSFAAWRQQACLQVALARLGAGEPITRVALDLGYASPSAFGAVFRRVLGVPPSRYFAA</sequence>
<evidence type="ECO:0000313" key="7">
    <source>
        <dbReference type="EMBL" id="GAN43811.1"/>
    </source>
</evidence>
<dbReference type="SUPFAM" id="SSF51182">
    <property type="entry name" value="RmlC-like cupins"/>
    <property type="match status" value="1"/>
</dbReference>
<dbReference type="PRINTS" id="PR00032">
    <property type="entry name" value="HTHARAC"/>
</dbReference>
<keyword evidence="4" id="KW-0010">Activator</keyword>
<dbReference type="EMBL" id="DF970270">
    <property type="protein sequence ID" value="GAP67374.1"/>
    <property type="molecule type" value="Genomic_DNA"/>
</dbReference>
<accession>A0A0K8QR22</accession>
<reference evidence="7" key="1">
    <citation type="submission" date="2015-03" db="EMBL/GenBank/DDBJ databases">
        <title>Draft genome sequence of Mizugakiibacter sediminis skMP5.</title>
        <authorList>
            <person name="Watanabe T."/>
            <person name="Kojima H."/>
            <person name="Fukui M."/>
        </authorList>
    </citation>
    <scope>NUCLEOTIDE SEQUENCE</scope>
    <source>
        <strain evidence="7">SkMP5</strain>
    </source>
</reference>